<dbReference type="EMBL" id="JAAQPF010000355">
    <property type="protein sequence ID" value="KAF5705053.1"/>
    <property type="molecule type" value="Genomic_DNA"/>
</dbReference>
<feature type="region of interest" description="Disordered" evidence="1">
    <location>
        <begin position="47"/>
        <end position="94"/>
    </location>
</feature>
<dbReference type="AlphaFoldDB" id="A0A8H5Y3A9"/>
<keyword evidence="3" id="KW-1185">Reference proteome</keyword>
<evidence type="ECO:0000313" key="2">
    <source>
        <dbReference type="EMBL" id="KAF5705053.1"/>
    </source>
</evidence>
<protein>
    <submittedName>
        <fullName evidence="2">Uncharacterized protein</fullName>
    </submittedName>
</protein>
<dbReference type="Proteomes" id="UP000532311">
    <property type="component" value="Unassembled WGS sequence"/>
</dbReference>
<gene>
    <name evidence="2" type="ORF">FGLOB1_8193</name>
</gene>
<comment type="caution">
    <text evidence="2">The sequence shown here is derived from an EMBL/GenBank/DDBJ whole genome shotgun (WGS) entry which is preliminary data.</text>
</comment>
<reference evidence="2 3" key="1">
    <citation type="submission" date="2020-05" db="EMBL/GenBank/DDBJ databases">
        <title>Identification and distribution of gene clusters putatively required for synthesis of sphingolipid metabolism inhibitors in phylogenetically diverse species of the filamentous fungus Fusarium.</title>
        <authorList>
            <person name="Kim H.-S."/>
            <person name="Busman M."/>
            <person name="Brown D.W."/>
            <person name="Divon H."/>
            <person name="Uhlig S."/>
            <person name="Proctor R.H."/>
        </authorList>
    </citation>
    <scope>NUCLEOTIDE SEQUENCE [LARGE SCALE GENOMIC DNA]</scope>
    <source>
        <strain evidence="2 3">NRRL 26131</strain>
    </source>
</reference>
<proteinExistence type="predicted"/>
<accession>A0A8H5Y3A9</accession>
<name>A0A8H5Y3A9_9HYPO</name>
<evidence type="ECO:0000313" key="3">
    <source>
        <dbReference type="Proteomes" id="UP000532311"/>
    </source>
</evidence>
<sequence>MGGNYHIDHFVTSQVHGSDHHFPLTNRILSNSSTTFTHISFPHHISTSLPNHPFPSRKSSPPRTSHPSPVSLPSSEETPKPTSTQPPPVAYLKPSKMSITLPNDVLSIDTGKKSLMFYVYPEEDSNNILSYLGSPNDKTQNDWHLYGQEISERPKPFHRGGRKHQGVRGYYFERKDNHLRELCKSGDGDWFVGSLSVTVENFKIRAGTSNSASVHADQSGNNYELRVFAAEEGKVNLNGIPQIAVIKYARNGLSDTPVWDSSYITEKIKRY</sequence>
<feature type="compositionally biased region" description="Polar residues" evidence="1">
    <location>
        <begin position="57"/>
        <end position="83"/>
    </location>
</feature>
<organism evidence="2 3">
    <name type="scientific">Fusarium globosum</name>
    <dbReference type="NCBI Taxonomy" id="78864"/>
    <lineage>
        <taxon>Eukaryota</taxon>
        <taxon>Fungi</taxon>
        <taxon>Dikarya</taxon>
        <taxon>Ascomycota</taxon>
        <taxon>Pezizomycotina</taxon>
        <taxon>Sordariomycetes</taxon>
        <taxon>Hypocreomycetidae</taxon>
        <taxon>Hypocreales</taxon>
        <taxon>Nectriaceae</taxon>
        <taxon>Fusarium</taxon>
        <taxon>Fusarium fujikuroi species complex</taxon>
    </lineage>
</organism>
<evidence type="ECO:0000256" key="1">
    <source>
        <dbReference type="SAM" id="MobiDB-lite"/>
    </source>
</evidence>
<dbReference type="Gene3D" id="2.40.128.190">
    <property type="match status" value="1"/>
</dbReference>